<dbReference type="Pfam" id="PF00613">
    <property type="entry name" value="PI3Ka"/>
    <property type="match status" value="1"/>
</dbReference>
<dbReference type="PROSITE" id="PS51547">
    <property type="entry name" value="C2_PI3K"/>
    <property type="match status" value="1"/>
</dbReference>
<organism evidence="10 11">
    <name type="scientific">Tritrichomonas musculus</name>
    <dbReference type="NCBI Taxonomy" id="1915356"/>
    <lineage>
        <taxon>Eukaryota</taxon>
        <taxon>Metamonada</taxon>
        <taxon>Parabasalia</taxon>
        <taxon>Tritrichomonadida</taxon>
        <taxon>Tritrichomonadidae</taxon>
        <taxon>Tritrichomonas</taxon>
    </lineage>
</organism>
<dbReference type="Gene3D" id="1.10.1070.11">
    <property type="entry name" value="Phosphatidylinositol 3-/4-kinase, catalytic domain"/>
    <property type="match status" value="1"/>
</dbReference>
<dbReference type="CDD" id="cd00891">
    <property type="entry name" value="PI3Kc"/>
    <property type="match status" value="1"/>
</dbReference>
<evidence type="ECO:0000259" key="8">
    <source>
        <dbReference type="PROSITE" id="PS51546"/>
    </source>
</evidence>
<dbReference type="Gene3D" id="3.10.20.90">
    <property type="entry name" value="Phosphatidylinositol 3-kinase Catalytic Subunit, Chain A, domain 1"/>
    <property type="match status" value="1"/>
</dbReference>
<evidence type="ECO:0000256" key="5">
    <source>
        <dbReference type="PROSITE-ProRule" id="PRU00880"/>
    </source>
</evidence>
<reference evidence="10 11" key="1">
    <citation type="submission" date="2024-04" db="EMBL/GenBank/DDBJ databases">
        <title>Tritrichomonas musculus Genome.</title>
        <authorList>
            <person name="Alves-Ferreira E."/>
            <person name="Grigg M."/>
            <person name="Lorenzi H."/>
            <person name="Galac M."/>
        </authorList>
    </citation>
    <scope>NUCLEOTIDE SEQUENCE [LARGE SCALE GENOMIC DNA]</scope>
    <source>
        <strain evidence="10 11">EAF2021</strain>
    </source>
</reference>
<dbReference type="InterPro" id="IPR001263">
    <property type="entry name" value="PI3K_accessory_dom"/>
</dbReference>
<evidence type="ECO:0000256" key="3">
    <source>
        <dbReference type="ARBA" id="ARBA00022777"/>
    </source>
</evidence>
<evidence type="ECO:0000259" key="9">
    <source>
        <dbReference type="PROSITE" id="PS51547"/>
    </source>
</evidence>
<dbReference type="SUPFAM" id="SSF54236">
    <property type="entry name" value="Ubiquitin-like"/>
    <property type="match status" value="1"/>
</dbReference>
<dbReference type="SMART" id="SM00145">
    <property type="entry name" value="PI3Ka"/>
    <property type="match status" value="1"/>
</dbReference>
<proteinExistence type="inferred from homology"/>
<dbReference type="InterPro" id="IPR035892">
    <property type="entry name" value="C2_domain_sf"/>
</dbReference>
<dbReference type="SUPFAM" id="SSF49562">
    <property type="entry name" value="C2 domain (Calcium/lipid-binding domain, CaLB)"/>
    <property type="match status" value="1"/>
</dbReference>
<evidence type="ECO:0000256" key="1">
    <source>
        <dbReference type="ARBA" id="ARBA00022679"/>
    </source>
</evidence>
<comment type="similarity">
    <text evidence="5">Belongs to the PI3/PI4-kinase family.</text>
</comment>
<evidence type="ECO:0000259" key="6">
    <source>
        <dbReference type="PROSITE" id="PS50290"/>
    </source>
</evidence>
<dbReference type="Proteomes" id="UP001470230">
    <property type="component" value="Unassembled WGS sequence"/>
</dbReference>
<gene>
    <name evidence="10" type="ORF">M9Y10_028792</name>
</gene>
<keyword evidence="11" id="KW-1185">Reference proteome</keyword>
<dbReference type="PROSITE" id="PS51545">
    <property type="entry name" value="PIK_HELICAL"/>
    <property type="match status" value="1"/>
</dbReference>
<feature type="domain" description="PIK helical" evidence="7">
    <location>
        <begin position="521"/>
        <end position="698"/>
    </location>
</feature>
<dbReference type="PROSITE" id="PS50290">
    <property type="entry name" value="PI3_4_KINASE_3"/>
    <property type="match status" value="1"/>
</dbReference>
<dbReference type="PROSITE" id="PS00916">
    <property type="entry name" value="PI3_4_KINASE_2"/>
    <property type="match status" value="1"/>
</dbReference>
<feature type="domain" description="PI3K-RBD" evidence="8">
    <location>
        <begin position="196"/>
        <end position="294"/>
    </location>
</feature>
<comment type="caution">
    <text evidence="10">The sequence shown here is derived from an EMBL/GenBank/DDBJ whole genome shotgun (WGS) entry which is preliminary data.</text>
</comment>
<dbReference type="PANTHER" id="PTHR10048">
    <property type="entry name" value="PHOSPHATIDYLINOSITOL KINASE"/>
    <property type="match status" value="1"/>
</dbReference>
<dbReference type="Pfam" id="PF00454">
    <property type="entry name" value="PI3_PI4_kinase"/>
    <property type="match status" value="1"/>
</dbReference>
<feature type="domain" description="C2 PI3K-type" evidence="9">
    <location>
        <begin position="365"/>
        <end position="512"/>
    </location>
</feature>
<sequence>MNSKNDSYFTLITSEGRFLNFTSDHILTLFDLQIILSDLNIQYDKCYVLDPMSFILIDLYIDVNYKMPIPPHSRIFPLENDDFKLFSNFKISDQLNIPLSIIDFPDGKYFFTGPINASIQKSICKLELIHNSDFHSKIKSVLKTMCQNQMDLSPDISFFELAKVSYQANLERKKSIENDPLLSSISICEPSNEFEHKKILLEVKVAFNSEEANCLINQFVSQINSDQFADEAIESIIKQKIQRYFPDKTFNVSDYALQIPATDEIIGGHYPLSHFIFIQKYLESPKHTLKVNLIQFKGRVIPLSSKKGNISLIENQRLNQRLNQSESLHSIESIETYLHDYFACIDNISDFETKCKPVKILSRNIKSNFSFILEGIRFPKNTKQSYKIRAFLCVGATVIQKVKISKIVYELSYSAVGAKIDFKVRISRLPRYSKIVLKLTNTAKKKNEIFGFATLPLFDRYGKFQNGRCKVDFIFIKDVPNNPSSPPPPKSQIIGYLRFPEYSRPVYYEEFKSSSKEEFEEKIKEKPPNFDLELKNMKIPNSPLHKLTEEQKNFLINNRWKLIHYPEYLPIFLRSFKRWYSDITYELPDLLEAWAEPDKSTAILLLSGEYYDPLIRRYVIKNLETWNDADLSLFMLQIVRSLEVEHEDDSEIAKFLLKRASLEPKYLGLQLFWQLKSLFDIPWMHHRVLWMNAALVAFSDLHEKFLFSFTFTESLFRICKEKKIKQNKIGDELPMLPVDAYTQLPIDPKLIVKDYVISECFFADSSKRPLILSFKPADPFCNDNIKMMVKVNDDLRQDMITLQIIDVMDELWKREGMNMRMKIYSVLATGDNQGIIEIVPKSVTISSIQKKKGKLRGVRQNDTISEWLEKAAKDGIRKNEQIQNFMYSMAGYIVATYVLGIGDRHCSNMMIQEDGHFFHIDFGHFLGHFKTFIGIDRESNMFYFSDAFVHVLGGVESQTYKEFEELCCKAFCIIRKNNRILITLLYLMKNTGIPELSSIEDIKYVENALMLNLSDEEACDKLRDMLKLVPTLKRTAVSDFCHQIQH</sequence>
<protein>
    <recommendedName>
        <fullName evidence="12">Phosphatidylinositol 3-kinase</fullName>
    </recommendedName>
</protein>
<evidence type="ECO:0000313" key="10">
    <source>
        <dbReference type="EMBL" id="KAK8891579.1"/>
    </source>
</evidence>
<dbReference type="InterPro" id="IPR016024">
    <property type="entry name" value="ARM-type_fold"/>
</dbReference>
<evidence type="ECO:0000256" key="2">
    <source>
        <dbReference type="ARBA" id="ARBA00022741"/>
    </source>
</evidence>
<dbReference type="PANTHER" id="PTHR10048:SF14">
    <property type="entry name" value="LD28067P"/>
    <property type="match status" value="1"/>
</dbReference>
<feature type="domain" description="PI3K/PI4K catalytic" evidence="6">
    <location>
        <begin position="756"/>
        <end position="1034"/>
    </location>
</feature>
<dbReference type="Gene3D" id="2.60.40.150">
    <property type="entry name" value="C2 domain"/>
    <property type="match status" value="1"/>
</dbReference>
<evidence type="ECO:0000313" key="11">
    <source>
        <dbReference type="Proteomes" id="UP001470230"/>
    </source>
</evidence>
<dbReference type="InterPro" id="IPR011009">
    <property type="entry name" value="Kinase-like_dom_sf"/>
</dbReference>
<keyword evidence="1" id="KW-0808">Transferase</keyword>
<evidence type="ECO:0000256" key="4">
    <source>
        <dbReference type="ARBA" id="ARBA00022840"/>
    </source>
</evidence>
<dbReference type="SUPFAM" id="SSF48371">
    <property type="entry name" value="ARM repeat"/>
    <property type="match status" value="1"/>
</dbReference>
<dbReference type="InterPro" id="IPR015433">
    <property type="entry name" value="PI3/4_kinase"/>
</dbReference>
<dbReference type="PROSITE" id="PS51546">
    <property type="entry name" value="PI3K_RBD"/>
    <property type="match status" value="1"/>
</dbReference>
<dbReference type="InterPro" id="IPR000403">
    <property type="entry name" value="PI3/4_kinase_cat_dom"/>
</dbReference>
<name>A0ABR2KKA7_9EUKA</name>
<dbReference type="InterPro" id="IPR035448">
    <property type="entry name" value="PI3Kc"/>
</dbReference>
<dbReference type="SUPFAM" id="SSF56112">
    <property type="entry name" value="Protein kinase-like (PK-like)"/>
    <property type="match status" value="1"/>
</dbReference>
<keyword evidence="3" id="KW-0418">Kinase</keyword>
<dbReference type="InterPro" id="IPR036940">
    <property type="entry name" value="PI3/4_kinase_cat_sf"/>
</dbReference>
<keyword evidence="2" id="KW-0547">Nucleotide-binding</keyword>
<dbReference type="InterPro" id="IPR000341">
    <property type="entry name" value="PI3K_Ras-bd_dom"/>
</dbReference>
<dbReference type="InterPro" id="IPR029071">
    <property type="entry name" value="Ubiquitin-like_domsf"/>
</dbReference>
<keyword evidence="4" id="KW-0067">ATP-binding</keyword>
<evidence type="ECO:0000259" key="7">
    <source>
        <dbReference type="PROSITE" id="PS51545"/>
    </source>
</evidence>
<dbReference type="EMBL" id="JAPFFF010000004">
    <property type="protein sequence ID" value="KAK8891579.1"/>
    <property type="molecule type" value="Genomic_DNA"/>
</dbReference>
<dbReference type="InterPro" id="IPR042236">
    <property type="entry name" value="PI3K_accessory_sf"/>
</dbReference>
<dbReference type="InterPro" id="IPR018936">
    <property type="entry name" value="PI3/4_kinase_CS"/>
</dbReference>
<dbReference type="InterPro" id="IPR002420">
    <property type="entry name" value="PI3K-type_C2_dom"/>
</dbReference>
<dbReference type="SMART" id="SM00146">
    <property type="entry name" value="PI3Kc"/>
    <property type="match status" value="1"/>
</dbReference>
<accession>A0ABR2KKA7</accession>
<dbReference type="Gene3D" id="1.25.40.70">
    <property type="entry name" value="Phosphatidylinositol 3-kinase, accessory domain (PIK)"/>
    <property type="match status" value="1"/>
</dbReference>
<dbReference type="PROSITE" id="PS00915">
    <property type="entry name" value="PI3_4_KINASE_1"/>
    <property type="match status" value="1"/>
</dbReference>
<evidence type="ECO:0008006" key="12">
    <source>
        <dbReference type="Google" id="ProtNLM"/>
    </source>
</evidence>
<dbReference type="Gene3D" id="3.30.1010.10">
    <property type="entry name" value="Phosphatidylinositol 3-kinase Catalytic Subunit, Chain A, domain 4"/>
    <property type="match status" value="1"/>
</dbReference>